<reference evidence="7 8" key="1">
    <citation type="submission" date="2023-09" db="EMBL/GenBank/DDBJ databases">
        <authorList>
            <person name="Rey-Velasco X."/>
        </authorList>
    </citation>
    <scope>NUCLEOTIDE SEQUENCE [LARGE SCALE GENOMIC DNA]</scope>
    <source>
        <strain evidence="7 8">F363</strain>
    </source>
</reference>
<dbReference type="GO" id="GO:0016787">
    <property type="term" value="F:hydrolase activity"/>
    <property type="evidence" value="ECO:0007669"/>
    <property type="project" value="UniProtKB-KW"/>
</dbReference>
<dbReference type="InterPro" id="IPR000805">
    <property type="entry name" value="Glyco_hydro_26"/>
</dbReference>
<feature type="active site" description="Proton donor" evidence="5">
    <location>
        <position position="198"/>
    </location>
</feature>
<evidence type="ECO:0000256" key="1">
    <source>
        <dbReference type="ARBA" id="ARBA00007754"/>
    </source>
</evidence>
<dbReference type="PANTHER" id="PTHR40079">
    <property type="entry name" value="MANNAN ENDO-1,4-BETA-MANNOSIDASE E-RELATED"/>
    <property type="match status" value="1"/>
</dbReference>
<keyword evidence="4" id="KW-0119">Carbohydrate metabolism</keyword>
<dbReference type="PROSITE" id="PS51257">
    <property type="entry name" value="PROKAR_LIPOPROTEIN"/>
    <property type="match status" value="1"/>
</dbReference>
<evidence type="ECO:0000256" key="3">
    <source>
        <dbReference type="ARBA" id="ARBA00023295"/>
    </source>
</evidence>
<dbReference type="Proteomes" id="UP001262889">
    <property type="component" value="Unassembled WGS sequence"/>
</dbReference>
<evidence type="ECO:0000256" key="4">
    <source>
        <dbReference type="PIRNR" id="PIRNR018168"/>
    </source>
</evidence>
<dbReference type="SUPFAM" id="SSF51445">
    <property type="entry name" value="(Trans)glycosidases"/>
    <property type="match status" value="1"/>
</dbReference>
<evidence type="ECO:0000313" key="8">
    <source>
        <dbReference type="Proteomes" id="UP001262889"/>
    </source>
</evidence>
<name>A0ABU3CBN3_9FLAO</name>
<feature type="active site" description="Nucleophile" evidence="5">
    <location>
        <position position="302"/>
    </location>
</feature>
<dbReference type="EC" id="3.2.1.78" evidence="4"/>
<evidence type="ECO:0000256" key="5">
    <source>
        <dbReference type="PROSITE-ProRule" id="PRU01100"/>
    </source>
</evidence>
<comment type="caution">
    <text evidence="7">The sequence shown here is derived from an EMBL/GenBank/DDBJ whole genome shotgun (WGS) entry which is preliminary data.</text>
</comment>
<dbReference type="PRINTS" id="PR00739">
    <property type="entry name" value="GLHYDRLASE26"/>
</dbReference>
<keyword evidence="8" id="KW-1185">Reference proteome</keyword>
<organism evidence="7 8">
    <name type="scientific">Autumnicola tepida</name>
    <dbReference type="NCBI Taxonomy" id="3075595"/>
    <lineage>
        <taxon>Bacteria</taxon>
        <taxon>Pseudomonadati</taxon>
        <taxon>Bacteroidota</taxon>
        <taxon>Flavobacteriia</taxon>
        <taxon>Flavobacteriales</taxon>
        <taxon>Flavobacteriaceae</taxon>
        <taxon>Autumnicola</taxon>
    </lineage>
</organism>
<protein>
    <recommendedName>
        <fullName evidence="4">Mannan endo-1,4-beta-mannosidase</fullName>
        <ecNumber evidence="4">3.2.1.78</ecNumber>
    </recommendedName>
</protein>
<comment type="subcellular location">
    <subcellularLocation>
        <location evidence="4">Secreted</location>
    </subcellularLocation>
</comment>
<sequence>MKNIVKFFTIVTLLALVQACGSSKKIDYAAIKVADSDASLPAKKLYHLVKEIQNKGIAFGHQDATAYGIGWKHSAEYPKLKSDIEEITGKYPAVQGFDLGHIELGNTYNLDTVAFSLMKDHIQKMSRKGAIFTFSWHLDNPVTNGGSWDNTSAVSSILEGGEQREKFEQWVKRLSAFFNSLEDENGDPIAVVFRPWHEMNGSWFWWGKGNCTPQEYQQLWKETITLLQENGVHNLLYAYSPNIVSGMEEYNTYYPGDEYVDILGVDIYNHGGNEAFLKNLKSNLAVVKEKAAQADKPYALTETGNNNFGEDENWWTEYLYPGIKDSGIAWVLLWRNARPSHYFATYKGEISEEDFREFEGYDEILFLDEVEKISE</sequence>
<dbReference type="PROSITE" id="PS51764">
    <property type="entry name" value="GH26"/>
    <property type="match status" value="1"/>
</dbReference>
<evidence type="ECO:0000256" key="2">
    <source>
        <dbReference type="ARBA" id="ARBA00022801"/>
    </source>
</evidence>
<keyword evidence="3 4" id="KW-0326">Glycosidase</keyword>
<gene>
    <name evidence="7" type="ORF">RM553_12960</name>
</gene>
<dbReference type="EMBL" id="JAVRHQ010000016">
    <property type="protein sequence ID" value="MDT0643745.1"/>
    <property type="molecule type" value="Genomic_DNA"/>
</dbReference>
<comment type="catalytic activity">
    <reaction evidence="4">
        <text>Random hydrolysis of (1-&gt;4)-beta-D-mannosidic linkages in mannans, galactomannans and glucomannans.</text>
        <dbReference type="EC" id="3.2.1.78"/>
    </reaction>
</comment>
<evidence type="ECO:0000313" key="7">
    <source>
        <dbReference type="EMBL" id="MDT0643745.1"/>
    </source>
</evidence>
<comment type="similarity">
    <text evidence="1 4 5">Belongs to the glycosyl hydrolase 26 family.</text>
</comment>
<keyword evidence="2 4" id="KW-0378">Hydrolase</keyword>
<dbReference type="InterPro" id="IPR016714">
    <property type="entry name" value="MANB/E"/>
</dbReference>
<evidence type="ECO:0000259" key="6">
    <source>
        <dbReference type="PROSITE" id="PS51764"/>
    </source>
</evidence>
<dbReference type="RefSeq" id="WP_311535364.1">
    <property type="nucleotide sequence ID" value="NZ_JAVRHQ010000016.1"/>
</dbReference>
<proteinExistence type="inferred from homology"/>
<dbReference type="Gene3D" id="3.20.20.80">
    <property type="entry name" value="Glycosidases"/>
    <property type="match status" value="1"/>
</dbReference>
<accession>A0ABU3CBN3</accession>
<dbReference type="PANTHER" id="PTHR40079:SF4">
    <property type="entry name" value="GH26 DOMAIN-CONTAINING PROTEIN-RELATED"/>
    <property type="match status" value="1"/>
</dbReference>
<dbReference type="PIRSF" id="PIRSF018168">
    <property type="entry name" value="Mannan-1_4-beta-mannosidase"/>
    <property type="match status" value="1"/>
</dbReference>
<dbReference type="InterPro" id="IPR022790">
    <property type="entry name" value="GH26_dom"/>
</dbReference>
<dbReference type="Pfam" id="PF02156">
    <property type="entry name" value="Glyco_hydro_26"/>
    <property type="match status" value="1"/>
</dbReference>
<keyword evidence="4" id="KW-0964">Secreted</keyword>
<dbReference type="InterPro" id="IPR017853">
    <property type="entry name" value="GH"/>
</dbReference>
<feature type="domain" description="GH26" evidence="6">
    <location>
        <begin position="40"/>
        <end position="368"/>
    </location>
</feature>